<dbReference type="PROSITE" id="PS00922">
    <property type="entry name" value="TRANSGLYCOSYLASE"/>
    <property type="match status" value="1"/>
</dbReference>
<dbReference type="GO" id="GO:0008933">
    <property type="term" value="F:peptidoglycan lytic transglycosylase activity"/>
    <property type="evidence" value="ECO:0007669"/>
    <property type="project" value="InterPro"/>
</dbReference>
<feature type="domain" description="Solute-binding protein family 3/N-terminal" evidence="5">
    <location>
        <begin position="38"/>
        <end position="262"/>
    </location>
</feature>
<gene>
    <name evidence="6" type="ORF">IAA73_08915</name>
</gene>
<dbReference type="SUPFAM" id="SSF53850">
    <property type="entry name" value="Periplasmic binding protein-like II"/>
    <property type="match status" value="1"/>
</dbReference>
<reference evidence="6" key="1">
    <citation type="submission" date="2020-10" db="EMBL/GenBank/DDBJ databases">
        <authorList>
            <person name="Gilroy R."/>
        </authorList>
    </citation>
    <scope>NUCLEOTIDE SEQUENCE</scope>
    <source>
        <strain evidence="6">G3-3990</strain>
    </source>
</reference>
<dbReference type="Pfam" id="PF01464">
    <property type="entry name" value="SLT"/>
    <property type="match status" value="1"/>
</dbReference>
<accession>A0A9D9HV46</accession>
<organism evidence="6 7">
    <name type="scientific">Candidatus Gallipaludibacter merdavium</name>
    <dbReference type="NCBI Taxonomy" id="2840839"/>
    <lineage>
        <taxon>Bacteria</taxon>
        <taxon>Pseudomonadati</taxon>
        <taxon>Bacteroidota</taxon>
        <taxon>Bacteroidia</taxon>
        <taxon>Bacteroidales</taxon>
        <taxon>Candidatus Gallipaludibacter</taxon>
    </lineage>
</organism>
<evidence type="ECO:0000256" key="1">
    <source>
        <dbReference type="ARBA" id="ARBA00004339"/>
    </source>
</evidence>
<dbReference type="PANTHER" id="PTHR35936:SF32">
    <property type="entry name" value="MEMBRANE-BOUND LYTIC MUREIN TRANSGLYCOSYLASE F"/>
    <property type="match status" value="1"/>
</dbReference>
<evidence type="ECO:0000256" key="2">
    <source>
        <dbReference type="ARBA" id="ARBA00007734"/>
    </source>
</evidence>
<evidence type="ECO:0000256" key="4">
    <source>
        <dbReference type="ARBA" id="ARBA00023237"/>
    </source>
</evidence>
<comment type="similarity">
    <text evidence="2">Belongs to the transglycosylase Slt family.</text>
</comment>
<dbReference type="CDD" id="cd01009">
    <property type="entry name" value="PBP2_YfhD_N"/>
    <property type="match status" value="1"/>
</dbReference>
<comment type="caution">
    <text evidence="6">The sequence shown here is derived from an EMBL/GenBank/DDBJ whole genome shotgun (WGS) entry which is preliminary data.</text>
</comment>
<dbReference type="GO" id="GO:0000270">
    <property type="term" value="P:peptidoglycan metabolic process"/>
    <property type="evidence" value="ECO:0007669"/>
    <property type="project" value="InterPro"/>
</dbReference>
<evidence type="ECO:0000256" key="3">
    <source>
        <dbReference type="ARBA" id="ARBA00022729"/>
    </source>
</evidence>
<dbReference type="GO" id="GO:0009279">
    <property type="term" value="C:cell outer membrane"/>
    <property type="evidence" value="ECO:0007669"/>
    <property type="project" value="UniProtKB-SubCell"/>
</dbReference>
<proteinExistence type="inferred from homology"/>
<dbReference type="Gene3D" id="3.40.190.10">
    <property type="entry name" value="Periplasmic binding protein-like II"/>
    <property type="match status" value="2"/>
</dbReference>
<protein>
    <submittedName>
        <fullName evidence="6">Transglycosylase SLT domain-containing protein</fullName>
    </submittedName>
</protein>
<name>A0A9D9HV46_9BACT</name>
<keyword evidence="3" id="KW-0732">Signal</keyword>
<dbReference type="EMBL" id="JADIMG010000084">
    <property type="protein sequence ID" value="MBO8460437.1"/>
    <property type="molecule type" value="Genomic_DNA"/>
</dbReference>
<dbReference type="Gene3D" id="1.10.530.10">
    <property type="match status" value="1"/>
</dbReference>
<dbReference type="InterPro" id="IPR000189">
    <property type="entry name" value="Transglyc_AS"/>
</dbReference>
<dbReference type="Pfam" id="PF00497">
    <property type="entry name" value="SBP_bac_3"/>
    <property type="match status" value="1"/>
</dbReference>
<dbReference type="SMART" id="SM00062">
    <property type="entry name" value="PBPb"/>
    <property type="match status" value="1"/>
</dbReference>
<keyword evidence="4" id="KW-0472">Membrane</keyword>
<dbReference type="InterPro" id="IPR001638">
    <property type="entry name" value="Solute-binding_3/MltF_N"/>
</dbReference>
<evidence type="ECO:0000313" key="6">
    <source>
        <dbReference type="EMBL" id="MBO8460437.1"/>
    </source>
</evidence>
<dbReference type="CDD" id="cd13403">
    <property type="entry name" value="MLTF-like"/>
    <property type="match status" value="1"/>
</dbReference>
<dbReference type="PANTHER" id="PTHR35936">
    <property type="entry name" value="MEMBRANE-BOUND LYTIC MUREIN TRANSGLYCOSYLASE F"/>
    <property type="match status" value="1"/>
</dbReference>
<reference evidence="6" key="2">
    <citation type="journal article" date="2021" name="PeerJ">
        <title>Extensive microbial diversity within the chicken gut microbiome revealed by metagenomics and culture.</title>
        <authorList>
            <person name="Gilroy R."/>
            <person name="Ravi A."/>
            <person name="Getino M."/>
            <person name="Pursley I."/>
            <person name="Horton D.L."/>
            <person name="Alikhan N.F."/>
            <person name="Baker D."/>
            <person name="Gharbi K."/>
            <person name="Hall N."/>
            <person name="Watson M."/>
            <person name="Adriaenssens E.M."/>
            <person name="Foster-Nyarko E."/>
            <person name="Jarju S."/>
            <person name="Secka A."/>
            <person name="Antonio M."/>
            <person name="Oren A."/>
            <person name="Chaudhuri R.R."/>
            <person name="La Ragione R."/>
            <person name="Hildebrand F."/>
            <person name="Pallen M.J."/>
        </authorList>
    </citation>
    <scope>NUCLEOTIDE SEQUENCE</scope>
    <source>
        <strain evidence="6">G3-3990</strain>
    </source>
</reference>
<dbReference type="AlphaFoldDB" id="A0A9D9HV46"/>
<keyword evidence="4" id="KW-0998">Cell outer membrane</keyword>
<dbReference type="Proteomes" id="UP000823641">
    <property type="component" value="Unassembled WGS sequence"/>
</dbReference>
<evidence type="ECO:0000259" key="5">
    <source>
        <dbReference type="SMART" id="SM00062"/>
    </source>
</evidence>
<dbReference type="InterPro" id="IPR023346">
    <property type="entry name" value="Lysozyme-like_dom_sf"/>
</dbReference>
<sequence length="454" mass="51930">MTKVIFILCALIGCLSCNKKTTQIPAQRDLLAIVANDTLHVGTIFGPTTYFYYRDVPMGYDYDLAKSFAASIHTHLKVHTYSSVEELYDQLETGDIDLIAFPCVPTRERKKTFTYFSTHKNAPLHLVQIGGKEAIKNAAQLQEKRIYIPRNSQAYTRLKHLNMEIGGNMRIILAHDSVSIDMLIADVVNGKLPYTAAYAPLAQLYQQYYPQLDISVALGVEQTLGWVTRNSSTALNETISLWLEKMDETEIEKLYTRYLRKNNTFKPHPYFETSSTSSISPYDQWFKEYAPQINWDWRLLAAVAFHESRFNPNTVSPMGACGLMQLMPVTGAKFGLDSLNMFDPEANIAAGVQYIKYLKMVYHDIENKEEKTKFVLASYNAGPAHVLDAMKLTEKYGGDPHIWYGNVEYYLQKKNDPEFYNDPVVRYGYFNSGPTRSYVQNVLATYHNYISRKQ</sequence>
<comment type="subcellular location">
    <subcellularLocation>
        <location evidence="1">Cell outer membrane</location>
        <topology evidence="1">Peripheral membrane protein</topology>
    </subcellularLocation>
</comment>
<dbReference type="InterPro" id="IPR008258">
    <property type="entry name" value="Transglycosylase_SLT_dom_1"/>
</dbReference>
<dbReference type="SUPFAM" id="SSF53955">
    <property type="entry name" value="Lysozyme-like"/>
    <property type="match status" value="1"/>
</dbReference>
<evidence type="ECO:0000313" key="7">
    <source>
        <dbReference type="Proteomes" id="UP000823641"/>
    </source>
</evidence>